<keyword evidence="2" id="KW-0378">Hydrolase</keyword>
<dbReference type="PANTHER" id="PTHR23422">
    <property type="entry name" value="DIPEPTIDYL PEPTIDASE III-RELATED"/>
    <property type="match status" value="1"/>
</dbReference>
<dbReference type="EMBL" id="BSXN01001278">
    <property type="protein sequence ID" value="GME72436.1"/>
    <property type="molecule type" value="Genomic_DNA"/>
</dbReference>
<dbReference type="AlphaFoldDB" id="A0A9W6T2I8"/>
<dbReference type="GO" id="GO:0046872">
    <property type="term" value="F:metal ion binding"/>
    <property type="evidence" value="ECO:0007669"/>
    <property type="project" value="UniProtKB-KW"/>
</dbReference>
<comment type="caution">
    <text evidence="3">The sequence shown here is derived from an EMBL/GenBank/DDBJ whole genome shotgun (WGS) entry which is preliminary data.</text>
</comment>
<keyword evidence="4" id="KW-1185">Reference proteome</keyword>
<evidence type="ECO:0000313" key="3">
    <source>
        <dbReference type="EMBL" id="GME72436.1"/>
    </source>
</evidence>
<protein>
    <submittedName>
        <fullName evidence="3">Unnamed protein product</fullName>
    </submittedName>
</protein>
<dbReference type="Pfam" id="PF03571">
    <property type="entry name" value="Peptidase_M49"/>
    <property type="match status" value="1"/>
</dbReference>
<dbReference type="GO" id="GO:0005737">
    <property type="term" value="C:cytoplasm"/>
    <property type="evidence" value="ECO:0007669"/>
    <property type="project" value="TreeGrafter"/>
</dbReference>
<evidence type="ECO:0000313" key="4">
    <source>
        <dbReference type="Proteomes" id="UP001165120"/>
    </source>
</evidence>
<accession>A0A9W6T2I8</accession>
<name>A0A9W6T2I8_CANBO</name>
<dbReference type="InterPro" id="IPR039461">
    <property type="entry name" value="Peptidase_M49"/>
</dbReference>
<dbReference type="GO" id="GO:0008239">
    <property type="term" value="F:dipeptidyl-peptidase activity"/>
    <property type="evidence" value="ECO:0007669"/>
    <property type="project" value="TreeGrafter"/>
</dbReference>
<organism evidence="3 4">
    <name type="scientific">Candida boidinii</name>
    <name type="common">Yeast</name>
    <dbReference type="NCBI Taxonomy" id="5477"/>
    <lineage>
        <taxon>Eukaryota</taxon>
        <taxon>Fungi</taxon>
        <taxon>Dikarya</taxon>
        <taxon>Ascomycota</taxon>
        <taxon>Saccharomycotina</taxon>
        <taxon>Pichiomycetes</taxon>
        <taxon>Pichiales</taxon>
        <taxon>Pichiaceae</taxon>
        <taxon>Ogataea</taxon>
        <taxon>Ogataea/Candida clade</taxon>
    </lineage>
</organism>
<dbReference type="Proteomes" id="UP001165120">
    <property type="component" value="Unassembled WGS sequence"/>
</dbReference>
<evidence type="ECO:0000256" key="1">
    <source>
        <dbReference type="ARBA" id="ARBA00022723"/>
    </source>
</evidence>
<sequence>MQARYAIMKTFLDAGEGLASLEYTKDDFSDLVIKLDPSKIETVGQKAIGEFLNKLHVYKCSADVVGGTKFYNDITSVSPEIRKFRDIVLEKKLARKQLIQANTIISEDDVAIKEYPETEIGMIDSFAERDI</sequence>
<proteinExistence type="predicted"/>
<gene>
    <name evidence="3" type="ORF">Cboi02_000360700</name>
</gene>
<evidence type="ECO:0000256" key="2">
    <source>
        <dbReference type="ARBA" id="ARBA00022801"/>
    </source>
</evidence>
<reference evidence="3" key="1">
    <citation type="submission" date="2023-04" db="EMBL/GenBank/DDBJ databases">
        <title>Candida boidinii NBRC 10035.</title>
        <authorList>
            <person name="Ichikawa N."/>
            <person name="Sato H."/>
            <person name="Tonouchi N."/>
        </authorList>
    </citation>
    <scope>NUCLEOTIDE SEQUENCE</scope>
    <source>
        <strain evidence="3">NBRC 10035</strain>
    </source>
</reference>
<keyword evidence="1" id="KW-0479">Metal-binding</keyword>
<dbReference type="PANTHER" id="PTHR23422:SF11">
    <property type="entry name" value="DIPEPTIDYL PEPTIDASE 3"/>
    <property type="match status" value="1"/>
</dbReference>